<sequence>MDDFLRNFISRKWNLKGLTFTFLDVLLSVCITGTGLALRSTVMEYTPTNTWKLCAILLEFALAILCGAIVHSYTGSRLRAFLTYAVLAIYPTVVANGSLWNINCIYYVILFFLGLYLYSRGNALLGTGSILAGLLIAVFRMRSWWMTLSVAYPVSLNRGWPNFYEIIGKTAFVELYDKVSLLILAGMILTGIYWFADKKVKVTKDMVLRLFLFAAILIPYFAPYMPTWAGYTADVAALIYFMRWPKRFYLPMLHLIVSYSAYACAINGETKLPMVAFSVLLLAMLTIVGVDIYQAAVKGE</sequence>
<evidence type="ECO:0000256" key="1">
    <source>
        <dbReference type="SAM" id="Phobius"/>
    </source>
</evidence>
<organism evidence="2 3">
    <name type="scientific">Laedolimicola ammoniilytica</name>
    <dbReference type="NCBI Taxonomy" id="2981771"/>
    <lineage>
        <taxon>Bacteria</taxon>
        <taxon>Bacillati</taxon>
        <taxon>Bacillota</taxon>
        <taxon>Clostridia</taxon>
        <taxon>Lachnospirales</taxon>
        <taxon>Lachnospiraceae</taxon>
        <taxon>Laedolimicola</taxon>
    </lineage>
</organism>
<feature type="transmembrane region" description="Helical" evidence="1">
    <location>
        <begin position="130"/>
        <end position="152"/>
    </location>
</feature>
<dbReference type="Proteomes" id="UP001652461">
    <property type="component" value="Unassembled WGS sequence"/>
</dbReference>
<keyword evidence="3" id="KW-1185">Reference proteome</keyword>
<feature type="transmembrane region" description="Helical" evidence="1">
    <location>
        <begin position="50"/>
        <end position="70"/>
    </location>
</feature>
<feature type="transmembrane region" description="Helical" evidence="1">
    <location>
        <begin position="99"/>
        <end position="118"/>
    </location>
</feature>
<keyword evidence="1" id="KW-1133">Transmembrane helix</keyword>
<reference evidence="2 3" key="1">
    <citation type="journal article" date="2021" name="ISME Commun">
        <title>Automated analysis of genomic sequences facilitates high-throughput and comprehensive description of bacteria.</title>
        <authorList>
            <person name="Hitch T.C.A."/>
        </authorList>
    </citation>
    <scope>NUCLEOTIDE SEQUENCE [LARGE SCALE GENOMIC DNA]</scope>
    <source>
        <strain evidence="2 3">Sanger_04</strain>
    </source>
</reference>
<keyword evidence="1" id="KW-0472">Membrane</keyword>
<evidence type="ECO:0000313" key="2">
    <source>
        <dbReference type="EMBL" id="MCU6697642.1"/>
    </source>
</evidence>
<feature type="transmembrane region" description="Helical" evidence="1">
    <location>
        <begin position="208"/>
        <end position="228"/>
    </location>
</feature>
<keyword evidence="1" id="KW-0812">Transmembrane</keyword>
<proteinExistence type="predicted"/>
<name>A0ABT2RZK2_9FIRM</name>
<feature type="transmembrane region" description="Helical" evidence="1">
    <location>
        <begin position="20"/>
        <end position="38"/>
    </location>
</feature>
<comment type="caution">
    <text evidence="2">The sequence shown here is derived from an EMBL/GenBank/DDBJ whole genome shotgun (WGS) entry which is preliminary data.</text>
</comment>
<gene>
    <name evidence="2" type="ORF">OCV63_12175</name>
</gene>
<evidence type="ECO:0000313" key="3">
    <source>
        <dbReference type="Proteomes" id="UP001652461"/>
    </source>
</evidence>
<feature type="transmembrane region" description="Helical" evidence="1">
    <location>
        <begin position="248"/>
        <end position="268"/>
    </location>
</feature>
<protein>
    <submittedName>
        <fullName evidence="2">Uncharacterized protein</fullName>
    </submittedName>
</protein>
<dbReference type="RefSeq" id="WP_158364244.1">
    <property type="nucleotide sequence ID" value="NZ_JAOQKC010000017.1"/>
</dbReference>
<accession>A0ABT2RZK2</accession>
<dbReference type="EMBL" id="JAOQKC010000017">
    <property type="protein sequence ID" value="MCU6697642.1"/>
    <property type="molecule type" value="Genomic_DNA"/>
</dbReference>
<feature type="transmembrane region" description="Helical" evidence="1">
    <location>
        <begin position="275"/>
        <end position="296"/>
    </location>
</feature>
<feature type="transmembrane region" description="Helical" evidence="1">
    <location>
        <begin position="179"/>
        <end position="196"/>
    </location>
</feature>